<evidence type="ECO:0000256" key="4">
    <source>
        <dbReference type="RuleBase" id="RU361187"/>
    </source>
</evidence>
<dbReference type="InterPro" id="IPR006710">
    <property type="entry name" value="Glyco_hydro_43"/>
</dbReference>
<comment type="caution">
    <text evidence="6">The sequence shown here is derived from an EMBL/GenBank/DDBJ whole genome shotgun (WGS) entry which is preliminary data.</text>
</comment>
<feature type="signal peptide" evidence="5">
    <location>
        <begin position="1"/>
        <end position="28"/>
    </location>
</feature>
<dbReference type="InterPro" id="IPR051795">
    <property type="entry name" value="Glycosyl_Hydrlase_43"/>
</dbReference>
<dbReference type="SUPFAM" id="SSF49899">
    <property type="entry name" value="Concanavalin A-like lectins/glucanases"/>
    <property type="match status" value="1"/>
</dbReference>
<gene>
    <name evidence="6" type="ORF">GCM10009119_21040</name>
</gene>
<dbReference type="InterPro" id="IPR023296">
    <property type="entry name" value="Glyco_hydro_beta-prop_sf"/>
</dbReference>
<keyword evidence="3 4" id="KW-0326">Glycosidase</keyword>
<feature type="chain" id="PRO_5046569626" evidence="5">
    <location>
        <begin position="29"/>
        <end position="504"/>
    </location>
</feature>
<protein>
    <submittedName>
        <fullName evidence="6">Family 43 glycosylhydrolase</fullName>
    </submittedName>
</protein>
<reference evidence="6 7" key="1">
    <citation type="journal article" date="2019" name="Int. J. Syst. Evol. Microbiol.">
        <title>The Global Catalogue of Microorganisms (GCM) 10K type strain sequencing project: providing services to taxonomists for standard genome sequencing and annotation.</title>
        <authorList>
            <consortium name="The Broad Institute Genomics Platform"/>
            <consortium name="The Broad Institute Genome Sequencing Center for Infectious Disease"/>
            <person name="Wu L."/>
            <person name="Ma J."/>
        </authorList>
    </citation>
    <scope>NUCLEOTIDE SEQUENCE [LARGE SCALE GENOMIC DNA]</scope>
    <source>
        <strain evidence="6 7">JCM 16112</strain>
    </source>
</reference>
<dbReference type="SUPFAM" id="SSF75005">
    <property type="entry name" value="Arabinanase/levansucrase/invertase"/>
    <property type="match status" value="1"/>
</dbReference>
<dbReference type="RefSeq" id="WP_343851245.1">
    <property type="nucleotide sequence ID" value="NZ_BAAAFI010000009.1"/>
</dbReference>
<name>A0ABN1N048_9BACT</name>
<comment type="similarity">
    <text evidence="1 4">Belongs to the glycosyl hydrolase 43 family.</text>
</comment>
<accession>A0ABN1N048</accession>
<proteinExistence type="inferred from homology"/>
<dbReference type="Pfam" id="PF04616">
    <property type="entry name" value="Glyco_hydro_43"/>
    <property type="match status" value="1"/>
</dbReference>
<evidence type="ECO:0000256" key="2">
    <source>
        <dbReference type="ARBA" id="ARBA00022801"/>
    </source>
</evidence>
<organism evidence="6 7">
    <name type="scientific">Algoriphagus jejuensis</name>
    <dbReference type="NCBI Taxonomy" id="419934"/>
    <lineage>
        <taxon>Bacteria</taxon>
        <taxon>Pseudomonadati</taxon>
        <taxon>Bacteroidota</taxon>
        <taxon>Cytophagia</taxon>
        <taxon>Cytophagales</taxon>
        <taxon>Cyclobacteriaceae</taxon>
        <taxon>Algoriphagus</taxon>
    </lineage>
</organism>
<keyword evidence="5" id="KW-0732">Signal</keyword>
<dbReference type="InterPro" id="IPR013320">
    <property type="entry name" value="ConA-like_dom_sf"/>
</dbReference>
<dbReference type="PANTHER" id="PTHR42812:SF5">
    <property type="entry name" value="ENDO-ARABINASE"/>
    <property type="match status" value="1"/>
</dbReference>
<evidence type="ECO:0000256" key="1">
    <source>
        <dbReference type="ARBA" id="ARBA00009865"/>
    </source>
</evidence>
<dbReference type="CDD" id="cd08999">
    <property type="entry name" value="GH43_ABN-like"/>
    <property type="match status" value="1"/>
</dbReference>
<dbReference type="Gene3D" id="2.60.120.200">
    <property type="match status" value="1"/>
</dbReference>
<dbReference type="Proteomes" id="UP001500469">
    <property type="component" value="Unassembled WGS sequence"/>
</dbReference>
<evidence type="ECO:0000313" key="7">
    <source>
        <dbReference type="Proteomes" id="UP001500469"/>
    </source>
</evidence>
<dbReference type="Gene3D" id="2.115.10.20">
    <property type="entry name" value="Glycosyl hydrolase domain, family 43"/>
    <property type="match status" value="1"/>
</dbReference>
<keyword evidence="2 4" id="KW-0378">Hydrolase</keyword>
<keyword evidence="7" id="KW-1185">Reference proteome</keyword>
<sequence>MRRSFSQRRWLFSVLLFLAFSCSQPEKAEIIQEQVIPGELPDPTLIEVDGTYYASGSSNAWGPYFPIYESKDLKNWTFVDYVFREKPEWTINSYWAPELFYKNGTFYCYYTARRKDGVSMIGVATTKNIKQGFQDHGVIIEWGEEAIDAFVNQQGEDLYITWKAYGLTKDKPITLLGSKLSKGGLSLEGESFEVLVAEADSWERGGIEGQTIMERDGYLYMLYSGNACCGANCDYQVGVARAKTMEGPWEKFEGNPILVGNENWKCPGHGTAVQSDGEWYYLYHAYPAQGFPNLGRSALLSQVDWDEATGWPKFAANSQVGSAAILATDFTDQFDGNVLKANWRFDVEAGNVEAKIEGGNLILTADSSATPAFLGINPEKANAEFQTQVLGKSDALRSLIFYVTRDNSLGLGVQGDSLKLWKLQGGDFNVLESKAIDAFAGVQLKAKMTDGKMFRFSFSIDGQNWEEIGSELAGDHLAWWSWGIKAGVSATGGEGSFGEFGVRY</sequence>
<dbReference type="PROSITE" id="PS51257">
    <property type="entry name" value="PROKAR_LIPOPROTEIN"/>
    <property type="match status" value="1"/>
</dbReference>
<evidence type="ECO:0000313" key="6">
    <source>
        <dbReference type="EMBL" id="GAA0879136.1"/>
    </source>
</evidence>
<dbReference type="EMBL" id="BAAAFI010000009">
    <property type="protein sequence ID" value="GAA0879136.1"/>
    <property type="molecule type" value="Genomic_DNA"/>
</dbReference>
<evidence type="ECO:0000256" key="3">
    <source>
        <dbReference type="ARBA" id="ARBA00023295"/>
    </source>
</evidence>
<dbReference type="PANTHER" id="PTHR42812">
    <property type="entry name" value="BETA-XYLOSIDASE"/>
    <property type="match status" value="1"/>
</dbReference>
<evidence type="ECO:0000256" key="5">
    <source>
        <dbReference type="SAM" id="SignalP"/>
    </source>
</evidence>